<evidence type="ECO:0000313" key="5">
    <source>
        <dbReference type="EMBL" id="RQM24310.1"/>
    </source>
</evidence>
<dbReference type="RefSeq" id="XP_009830248.1">
    <property type="nucleotide sequence ID" value="XM_009831946.1"/>
</dbReference>
<dbReference type="EMBL" id="QUTG01004863">
    <property type="protein sequence ID" value="RHY86983.1"/>
    <property type="molecule type" value="Genomic_DNA"/>
</dbReference>
<dbReference type="Proteomes" id="UP000285430">
    <property type="component" value="Unassembled WGS sequence"/>
</dbReference>
<dbReference type="Proteomes" id="UP000284702">
    <property type="component" value="Unassembled WGS sequence"/>
</dbReference>
<dbReference type="VEuPathDB" id="FungiDB:H257_06640"/>
<evidence type="ECO:0000313" key="8">
    <source>
        <dbReference type="Proteomes" id="UP000285712"/>
    </source>
</evidence>
<reference evidence="7 8" key="3">
    <citation type="submission" date="2018-08" db="EMBL/GenBank/DDBJ databases">
        <title>Aphanomyces genome sequencing and annotation.</title>
        <authorList>
            <person name="Minardi D."/>
            <person name="Oidtmann B."/>
            <person name="Van Der Giezen M."/>
            <person name="Studholme D.J."/>
        </authorList>
    </citation>
    <scope>NUCLEOTIDE SEQUENCE [LARGE SCALE GENOMIC DNA]</scope>
    <source>
        <strain evidence="4 7">Da</strain>
        <strain evidence="3 8">Sv</strain>
    </source>
</reference>
<organism evidence="2">
    <name type="scientific">Aphanomyces astaci</name>
    <name type="common">Crayfish plague agent</name>
    <dbReference type="NCBI Taxonomy" id="112090"/>
    <lineage>
        <taxon>Eukaryota</taxon>
        <taxon>Sar</taxon>
        <taxon>Stramenopiles</taxon>
        <taxon>Oomycota</taxon>
        <taxon>Saprolegniomycetes</taxon>
        <taxon>Saprolegniales</taxon>
        <taxon>Verrucalvaceae</taxon>
        <taxon>Aphanomyces</taxon>
    </lineage>
</organism>
<name>W4GMS1_APHAT</name>
<proteinExistence type="predicted"/>
<evidence type="ECO:0008006" key="9">
    <source>
        <dbReference type="Google" id="ProtNLM"/>
    </source>
</evidence>
<evidence type="ECO:0000313" key="6">
    <source>
        <dbReference type="Proteomes" id="UP000284702"/>
    </source>
</evidence>
<sequence length="76" mass="8589">MADNTSPDVTFWETIDHLGGIWAIIGVVVALTVFYVALIEFMIPRGRISQAERAKSQRTKLMRAARENVKSQRLVD</sequence>
<protein>
    <recommendedName>
        <fullName evidence="9">Copper transporter</fullName>
    </recommendedName>
</protein>
<evidence type="ECO:0000313" key="7">
    <source>
        <dbReference type="Proteomes" id="UP000285430"/>
    </source>
</evidence>
<evidence type="ECO:0000313" key="4">
    <source>
        <dbReference type="EMBL" id="RHZ33540.1"/>
    </source>
</evidence>
<dbReference type="GeneID" id="20808636"/>
<accession>W4GMS1</accession>
<keyword evidence="6" id="KW-1185">Reference proteome</keyword>
<dbReference type="EMBL" id="MZMZ02002736">
    <property type="protein sequence ID" value="RQM24310.1"/>
    <property type="molecule type" value="Genomic_DNA"/>
</dbReference>
<dbReference type="Proteomes" id="UP000285712">
    <property type="component" value="Unassembled WGS sequence"/>
</dbReference>
<reference evidence="5 6" key="2">
    <citation type="submission" date="2018-07" db="EMBL/GenBank/DDBJ databases">
        <title>Annotation of Aphanomyces astaci genome assembly.</title>
        <authorList>
            <person name="Studholme D.J."/>
        </authorList>
    </citation>
    <scope>NUCLEOTIDE SEQUENCE [LARGE SCALE GENOMIC DNA]</scope>
    <source>
        <strain evidence="5">Pc</strain>
    </source>
</reference>
<dbReference type="AlphaFoldDB" id="W4GMS1"/>
<keyword evidence="1" id="KW-0812">Transmembrane</keyword>
<reference evidence="2" key="1">
    <citation type="submission" date="2013-12" db="EMBL/GenBank/DDBJ databases">
        <title>The Genome Sequence of Aphanomyces astaci APO3.</title>
        <authorList>
            <consortium name="The Broad Institute Genomics Platform"/>
            <person name="Russ C."/>
            <person name="Tyler B."/>
            <person name="van West P."/>
            <person name="Dieguez-Uribeondo J."/>
            <person name="Young S.K."/>
            <person name="Zeng Q."/>
            <person name="Gargeya S."/>
            <person name="Fitzgerald M."/>
            <person name="Abouelleil A."/>
            <person name="Alvarado L."/>
            <person name="Chapman S.B."/>
            <person name="Gainer-Dewar J."/>
            <person name="Goldberg J."/>
            <person name="Griggs A."/>
            <person name="Gujja S."/>
            <person name="Hansen M."/>
            <person name="Howarth C."/>
            <person name="Imamovic A."/>
            <person name="Ireland A."/>
            <person name="Larimer J."/>
            <person name="McCowan C."/>
            <person name="Murphy C."/>
            <person name="Pearson M."/>
            <person name="Poon T.W."/>
            <person name="Priest M."/>
            <person name="Roberts A."/>
            <person name="Saif S."/>
            <person name="Shea T."/>
            <person name="Sykes S."/>
            <person name="Wortman J."/>
            <person name="Nusbaum C."/>
            <person name="Birren B."/>
        </authorList>
    </citation>
    <scope>NUCLEOTIDE SEQUENCE [LARGE SCALE GENOMIC DNA]</scope>
    <source>
        <strain evidence="2">APO3</strain>
    </source>
</reference>
<feature type="transmembrane region" description="Helical" evidence="1">
    <location>
        <begin position="20"/>
        <end position="43"/>
    </location>
</feature>
<gene>
    <name evidence="5" type="ORF">B5M09_006825</name>
    <name evidence="3" type="ORF">DYB35_002919</name>
    <name evidence="4" type="ORF">DYB37_004799</name>
    <name evidence="2" type="ORF">H257_06640</name>
</gene>
<dbReference type="EMBL" id="QUTH01000568">
    <property type="protein sequence ID" value="RHZ33540.1"/>
    <property type="molecule type" value="Genomic_DNA"/>
</dbReference>
<evidence type="ECO:0000313" key="2">
    <source>
        <dbReference type="EMBL" id="ETV80324.1"/>
    </source>
</evidence>
<evidence type="ECO:0000256" key="1">
    <source>
        <dbReference type="SAM" id="Phobius"/>
    </source>
</evidence>
<dbReference type="EMBL" id="KI913126">
    <property type="protein sequence ID" value="ETV80324.1"/>
    <property type="molecule type" value="Genomic_DNA"/>
</dbReference>
<dbReference type="OrthoDB" id="75099at2759"/>
<keyword evidence="1" id="KW-1133">Transmembrane helix</keyword>
<evidence type="ECO:0000313" key="3">
    <source>
        <dbReference type="EMBL" id="RHY86983.1"/>
    </source>
</evidence>
<keyword evidence="1" id="KW-0472">Membrane</keyword>